<dbReference type="Proteomes" id="UP000188268">
    <property type="component" value="Unassembled WGS sequence"/>
</dbReference>
<reference evidence="1 2" key="1">
    <citation type="submission" date="2013-09" db="EMBL/GenBank/DDBJ databases">
        <title>Corchorus capsularis genome sequencing.</title>
        <authorList>
            <person name="Alam M."/>
            <person name="Haque M.S."/>
            <person name="Islam M.S."/>
            <person name="Emdad E.M."/>
            <person name="Islam M.M."/>
            <person name="Ahmed B."/>
            <person name="Halim A."/>
            <person name="Hossen Q.M.M."/>
            <person name="Hossain M.Z."/>
            <person name="Ahmed R."/>
            <person name="Khan M.M."/>
            <person name="Islam R."/>
            <person name="Rashid M.M."/>
            <person name="Khan S.A."/>
            <person name="Rahman M.S."/>
            <person name="Alam M."/>
        </authorList>
    </citation>
    <scope>NUCLEOTIDE SEQUENCE [LARGE SCALE GENOMIC DNA]</scope>
    <source>
        <strain evidence="2">cv. CVL-1</strain>
        <tissue evidence="1">Whole seedling</tissue>
    </source>
</reference>
<dbReference type="Gramene" id="OMO99978">
    <property type="protein sequence ID" value="OMO99978"/>
    <property type="gene ID" value="CCACVL1_03511"/>
</dbReference>
<protein>
    <submittedName>
        <fullName evidence="1">Uncharacterized protein</fullName>
    </submittedName>
</protein>
<dbReference type="EMBL" id="AWWV01006735">
    <property type="protein sequence ID" value="OMO99978.1"/>
    <property type="molecule type" value="Genomic_DNA"/>
</dbReference>
<name>A0A1R3JYR0_COCAP</name>
<evidence type="ECO:0000313" key="1">
    <source>
        <dbReference type="EMBL" id="OMO99978.1"/>
    </source>
</evidence>
<organism evidence="1 2">
    <name type="scientific">Corchorus capsularis</name>
    <name type="common">Jute</name>
    <dbReference type="NCBI Taxonomy" id="210143"/>
    <lineage>
        <taxon>Eukaryota</taxon>
        <taxon>Viridiplantae</taxon>
        <taxon>Streptophyta</taxon>
        <taxon>Embryophyta</taxon>
        <taxon>Tracheophyta</taxon>
        <taxon>Spermatophyta</taxon>
        <taxon>Magnoliopsida</taxon>
        <taxon>eudicotyledons</taxon>
        <taxon>Gunneridae</taxon>
        <taxon>Pentapetalae</taxon>
        <taxon>rosids</taxon>
        <taxon>malvids</taxon>
        <taxon>Malvales</taxon>
        <taxon>Malvaceae</taxon>
        <taxon>Grewioideae</taxon>
        <taxon>Apeibeae</taxon>
        <taxon>Corchorus</taxon>
    </lineage>
</organism>
<comment type="caution">
    <text evidence="1">The sequence shown here is derived from an EMBL/GenBank/DDBJ whole genome shotgun (WGS) entry which is preliminary data.</text>
</comment>
<sequence>MARQVDSYEYSWHGGYNSTVNLDVPPLLVR</sequence>
<proteinExistence type="predicted"/>
<keyword evidence="2" id="KW-1185">Reference proteome</keyword>
<gene>
    <name evidence="1" type="ORF">CCACVL1_03511</name>
</gene>
<evidence type="ECO:0000313" key="2">
    <source>
        <dbReference type="Proteomes" id="UP000188268"/>
    </source>
</evidence>
<accession>A0A1R3JYR0</accession>
<dbReference type="AlphaFoldDB" id="A0A1R3JYR0"/>